<evidence type="ECO:0008006" key="4">
    <source>
        <dbReference type="Google" id="ProtNLM"/>
    </source>
</evidence>
<keyword evidence="3" id="KW-1185">Reference proteome</keyword>
<dbReference type="Proteomes" id="UP001061361">
    <property type="component" value="Chromosome"/>
</dbReference>
<dbReference type="RefSeq" id="WP_264981841.1">
    <property type="nucleotide sequence ID" value="NZ_AP026708.1"/>
</dbReference>
<dbReference type="PROSITE" id="PS51257">
    <property type="entry name" value="PROKAR_LIPOPROTEIN"/>
    <property type="match status" value="1"/>
</dbReference>
<evidence type="ECO:0000256" key="1">
    <source>
        <dbReference type="SAM" id="SignalP"/>
    </source>
</evidence>
<protein>
    <recommendedName>
        <fullName evidence="4">Tetratricopeptide repeat protein</fullName>
    </recommendedName>
</protein>
<keyword evidence="1" id="KW-0732">Signal</keyword>
<feature type="signal peptide" evidence="1">
    <location>
        <begin position="1"/>
        <end position="26"/>
    </location>
</feature>
<name>A0ABN6RWA3_9BACT</name>
<evidence type="ECO:0000313" key="2">
    <source>
        <dbReference type="EMBL" id="BDQ34949.1"/>
    </source>
</evidence>
<evidence type="ECO:0000313" key="3">
    <source>
        <dbReference type="Proteomes" id="UP001061361"/>
    </source>
</evidence>
<dbReference type="InterPro" id="IPR011990">
    <property type="entry name" value="TPR-like_helical_dom_sf"/>
</dbReference>
<organism evidence="2 3">
    <name type="scientific">Pseudodesulfovibrio portus</name>
    <dbReference type="NCBI Taxonomy" id="231439"/>
    <lineage>
        <taxon>Bacteria</taxon>
        <taxon>Pseudomonadati</taxon>
        <taxon>Thermodesulfobacteriota</taxon>
        <taxon>Desulfovibrionia</taxon>
        <taxon>Desulfovibrionales</taxon>
        <taxon>Desulfovibrionaceae</taxon>
    </lineage>
</organism>
<dbReference type="Gene3D" id="1.25.40.10">
    <property type="entry name" value="Tetratricopeptide repeat domain"/>
    <property type="match status" value="1"/>
</dbReference>
<reference evidence="2" key="1">
    <citation type="submission" date="2022-08" db="EMBL/GenBank/DDBJ databases">
        <title>Genome Sequence of the sulphate-reducing bacterium, Pseudodesulfovibrio portus JCM14722.</title>
        <authorList>
            <person name="Kondo R."/>
            <person name="Kataoka T."/>
        </authorList>
    </citation>
    <scope>NUCLEOTIDE SEQUENCE</scope>
    <source>
        <strain evidence="2">JCM 14722</strain>
    </source>
</reference>
<gene>
    <name evidence="2" type="ORF">JCM14722_24910</name>
</gene>
<accession>A0ABN6RWA3</accession>
<proteinExistence type="predicted"/>
<dbReference type="EMBL" id="AP026708">
    <property type="protein sequence ID" value="BDQ34949.1"/>
    <property type="molecule type" value="Genomic_DNA"/>
</dbReference>
<dbReference type="SUPFAM" id="SSF48452">
    <property type="entry name" value="TPR-like"/>
    <property type="match status" value="1"/>
</dbReference>
<sequence>MNRHIIPALILAAALLAACSTPPVKTADKNFERAWLAYTTLRTDQAVGYFADAADYYAKALEADQPSRVAQYPSSRVKAGMANYFAGRFEKCIASMASARRTGERIWEADLFTALAHARLGDRDKAIGNLALFLEGLPPVRMVFEIAQVQLAGLQYDADLDRTADILEESVQKQIVEDIRLTLSPNTIMPVTERCSGTFWWRRNKKPCSASRDTGQ</sequence>
<feature type="chain" id="PRO_5045783628" description="Tetratricopeptide repeat protein" evidence="1">
    <location>
        <begin position="27"/>
        <end position="216"/>
    </location>
</feature>